<dbReference type="PANTHER" id="PTHR23131:SF4">
    <property type="entry name" value="METALLO-BETA-LACTAMASE SUPERFAMILY POTEIN"/>
    <property type="match status" value="1"/>
</dbReference>
<reference evidence="2" key="1">
    <citation type="submission" date="2019-11" db="EMBL/GenBank/DDBJ databases">
        <title>Draft Genome Sequence of Plant Growth-Promoting Rhizosphere-Associated Bacteria.</title>
        <authorList>
            <person name="Vasilyev I.Y."/>
            <person name="Radchenko V."/>
            <person name="Ilnitskaya E.V."/>
        </authorList>
    </citation>
    <scope>NUCLEOTIDE SEQUENCE</scope>
    <source>
        <strain evidence="2">VRA_517_n</strain>
    </source>
</reference>
<accession>A0A6A8LDZ4</accession>
<dbReference type="InterPro" id="IPR001279">
    <property type="entry name" value="Metallo-B-lactamas"/>
</dbReference>
<evidence type="ECO:0000313" key="2">
    <source>
        <dbReference type="EMBL" id="MSE02255.1"/>
    </source>
</evidence>
<gene>
    <name evidence="2" type="ORF">GKC39_09275</name>
</gene>
<protein>
    <submittedName>
        <fullName evidence="2">MBL fold metallo-hydrolase</fullName>
    </submittedName>
</protein>
<organism evidence="2">
    <name type="scientific">Bacillus velezensis</name>
    <dbReference type="NCBI Taxonomy" id="492670"/>
    <lineage>
        <taxon>Bacteria</taxon>
        <taxon>Bacillati</taxon>
        <taxon>Bacillota</taxon>
        <taxon>Bacilli</taxon>
        <taxon>Bacillales</taxon>
        <taxon>Bacillaceae</taxon>
        <taxon>Bacillus</taxon>
        <taxon>Bacillus amyloliquefaciens group</taxon>
    </lineage>
</organism>
<dbReference type="PANTHER" id="PTHR23131">
    <property type="entry name" value="ENDORIBONUCLEASE LACTB2"/>
    <property type="match status" value="1"/>
</dbReference>
<dbReference type="InterPro" id="IPR036866">
    <property type="entry name" value="RibonucZ/Hydroxyglut_hydro"/>
</dbReference>
<dbReference type="InterPro" id="IPR050662">
    <property type="entry name" value="Sec-metab_biosynth-thioest"/>
</dbReference>
<dbReference type="CDD" id="cd07725">
    <property type="entry name" value="TTHA1429-like_MBL-fold"/>
    <property type="match status" value="1"/>
</dbReference>
<keyword evidence="2" id="KW-0378">Hydrolase</keyword>
<dbReference type="EMBL" id="WKKV01000004">
    <property type="protein sequence ID" value="MSE02255.1"/>
    <property type="molecule type" value="Genomic_DNA"/>
</dbReference>
<comment type="caution">
    <text evidence="2">The sequence shown here is derived from an EMBL/GenBank/DDBJ whole genome shotgun (WGS) entry which is preliminary data.</text>
</comment>
<feature type="domain" description="Metallo-beta-lactamase" evidence="1">
    <location>
        <begin position="19"/>
        <end position="231"/>
    </location>
</feature>
<dbReference type="Gene3D" id="3.60.15.10">
    <property type="entry name" value="Ribonuclease Z/Hydroxyacylglutathione hydrolase-like"/>
    <property type="match status" value="1"/>
</dbReference>
<sequence>MAARKIIPIRVPTPFAVGDVIVYLIKDEALTLIDCGPNTKEAAESLSFQLKEHGVSAADIEQVVLTHHHADHSGLLHLFSEDTEVIGHPLNDRYITQDQSYIARQEDFFLSLMTEMGVPLTPEDIQKTVKLSYLFSANRPLTKTVEEGGKIDGLNGWTVLEIPGHAASHIALYHEKSGEMFSGDLLLSNSSTNPILEAPEKGGVRAAPMLDYLNSMKRLYDVNPSLLYPGHGDLVTDVKPAFDRRLEKQRNRSEYVLRLLSEETLTAFQVCRRLFPAVYENELFLTMSETIGHLDVLAAKGEAESFQSGNTLMFKAVKG</sequence>
<dbReference type="RefSeq" id="WP_025852791.1">
    <property type="nucleotide sequence ID" value="NZ_BPWC01000001.1"/>
</dbReference>
<dbReference type="SMART" id="SM00849">
    <property type="entry name" value="Lactamase_B"/>
    <property type="match status" value="1"/>
</dbReference>
<dbReference type="Gene3D" id="1.10.10.10">
    <property type="entry name" value="Winged helix-like DNA-binding domain superfamily/Winged helix DNA-binding domain"/>
    <property type="match status" value="1"/>
</dbReference>
<name>A0A6A8LDZ4_BACVE</name>
<dbReference type="Pfam" id="PF00753">
    <property type="entry name" value="Lactamase_B"/>
    <property type="match status" value="1"/>
</dbReference>
<dbReference type="InterPro" id="IPR036388">
    <property type="entry name" value="WH-like_DNA-bd_sf"/>
</dbReference>
<evidence type="ECO:0000259" key="1">
    <source>
        <dbReference type="SMART" id="SM00849"/>
    </source>
</evidence>
<dbReference type="GO" id="GO:0016787">
    <property type="term" value="F:hydrolase activity"/>
    <property type="evidence" value="ECO:0007669"/>
    <property type="project" value="UniProtKB-KW"/>
</dbReference>
<proteinExistence type="predicted"/>
<dbReference type="SUPFAM" id="SSF56281">
    <property type="entry name" value="Metallo-hydrolase/oxidoreductase"/>
    <property type="match status" value="1"/>
</dbReference>
<dbReference type="AlphaFoldDB" id="A0A6A8LDZ4"/>